<feature type="domain" description="Ig-like" evidence="2">
    <location>
        <begin position="126"/>
        <end position="228"/>
    </location>
</feature>
<dbReference type="InterPro" id="IPR007110">
    <property type="entry name" value="Ig-like_dom"/>
</dbReference>
<dbReference type="AlphaFoldDB" id="A0A096M0C7"/>
<dbReference type="GO" id="GO:0005178">
    <property type="term" value="F:integrin binding"/>
    <property type="evidence" value="ECO:0007669"/>
    <property type="project" value="InterPro"/>
</dbReference>
<dbReference type="PANTHER" id="PTHR13771:SF9">
    <property type="entry name" value="INTERCELLULAR ADHESION MOLECULE 5"/>
    <property type="match status" value="1"/>
</dbReference>
<dbReference type="Proteomes" id="UP000028760">
    <property type="component" value="Unassembled WGS sequence"/>
</dbReference>
<feature type="domain" description="Ig-like" evidence="2">
    <location>
        <begin position="686"/>
        <end position="781"/>
    </location>
</feature>
<dbReference type="SMART" id="SM00408">
    <property type="entry name" value="IGc2"/>
    <property type="match status" value="4"/>
</dbReference>
<keyword evidence="1" id="KW-0472">Membrane</keyword>
<evidence type="ECO:0000313" key="3">
    <source>
        <dbReference type="Ensembl" id="ENSPFOP00000024868.1"/>
    </source>
</evidence>
<keyword evidence="4" id="KW-1185">Reference proteome</keyword>
<dbReference type="GO" id="GO:0007155">
    <property type="term" value="P:cell adhesion"/>
    <property type="evidence" value="ECO:0007669"/>
    <property type="project" value="InterPro"/>
</dbReference>
<reference evidence="4" key="1">
    <citation type="submission" date="2013-10" db="EMBL/GenBank/DDBJ databases">
        <authorList>
            <person name="Schartl M."/>
            <person name="Warren W."/>
        </authorList>
    </citation>
    <scope>NUCLEOTIDE SEQUENCE [LARGE SCALE GENOMIC DNA]</scope>
    <source>
        <strain evidence="4">female</strain>
    </source>
</reference>
<dbReference type="Ensembl" id="ENSPFOT00000029031.1">
    <property type="protein sequence ID" value="ENSPFOP00000024868.1"/>
    <property type="gene ID" value="ENSPFOG00000023128.1"/>
</dbReference>
<dbReference type="PANTHER" id="PTHR13771">
    <property type="entry name" value="INTERCELLULAR ADHESION MOLECULE"/>
    <property type="match status" value="1"/>
</dbReference>
<evidence type="ECO:0000259" key="2">
    <source>
        <dbReference type="PROSITE" id="PS50835"/>
    </source>
</evidence>
<dbReference type="InterPro" id="IPR003598">
    <property type="entry name" value="Ig_sub2"/>
</dbReference>
<proteinExistence type="predicted"/>
<reference evidence="3" key="2">
    <citation type="submission" date="2025-08" db="UniProtKB">
        <authorList>
            <consortium name="Ensembl"/>
        </authorList>
    </citation>
    <scope>IDENTIFICATION</scope>
</reference>
<dbReference type="InterPro" id="IPR003599">
    <property type="entry name" value="Ig_sub"/>
</dbReference>
<dbReference type="InterPro" id="IPR013783">
    <property type="entry name" value="Ig-like_fold"/>
</dbReference>
<dbReference type="GeneTree" id="ENSGT00940000168620"/>
<dbReference type="SMART" id="SM00409">
    <property type="entry name" value="IG"/>
    <property type="match status" value="3"/>
</dbReference>
<dbReference type="Gene3D" id="2.60.40.10">
    <property type="entry name" value="Immunoglobulins"/>
    <property type="match status" value="6"/>
</dbReference>
<keyword evidence="1" id="KW-1133">Transmembrane helix</keyword>
<reference evidence="3" key="3">
    <citation type="submission" date="2025-09" db="UniProtKB">
        <authorList>
            <consortium name="Ensembl"/>
        </authorList>
    </citation>
    <scope>IDENTIFICATION</scope>
</reference>
<sequence>VQQRSFSFPDEAKMKFTGCLGIMVSSLILNDYSCPDKPVITPSRLVVKFGDPASATCVACQQACLPLDDSVISMEASLGTPDVNGTIVTWTVDRMTEWELTPKCYYSDSANHQCCTGLSVTVYKPPETVSFSLNPSEPLTEGSKVTLQCDVLNVAPVANLIVTFYRGQTPLGQVKSNDATEEPVSETFSLSYNTRKEDDGVQFWCEAKLELGAEGPQPPLVVKSEEVTATVYCKFRDTHVQHILKFTENDIYSLNQITDTHYCLAEGNPKPQYSWTLPSNKGHRSGTDLKIDSVDVQDGGQYVCTISIDVNSVIVTFNVTVQVFSLKSLSKVKSILINSADILNMFLSFNYAVSICISQKLTDQLEFLTKFKISVFSSILWCIHSMLRTLMSRLAFSLNSQKVGKHYLVFYNVSFYFSGVLQQSFLLKAKTVNQEYPVSPISCISMPKLRRILSIFHKNHLILAHKLFLSKSPPSEILCVASMCWDVVNERRVRLEISGVNVRDKPVITPSRLVVKFGDPASATCVACQQACLPLDDSVISMEASLGYPDVNGTKVTWTVDQMTEWKIKPKCYYTTSANHQCCSDLPVTVYKPPENVSFSIIPSEPLTEGTKVTLQCDVLNVVPVANLIVTFYRGQTPLGEVKSNDVTEEPVSETFSLSYNTRKEDDGVQFWCEAKLELGAEGPQPPLVVKSEEVTATVYCKKCEHNENRDYKITRGEPLHLTCLAEGNPKPQYSWTLPSNKGHRSGSDLKIDSVGVQDGGQYVCTVSNNVNSVIVTFNVTVQAENFIPFIIGAVVAAAVVVLIGSGIFYSFYYKQNKMGE</sequence>
<dbReference type="InterPro" id="IPR036179">
    <property type="entry name" value="Ig-like_dom_sf"/>
</dbReference>
<evidence type="ECO:0000313" key="4">
    <source>
        <dbReference type="Proteomes" id="UP000028760"/>
    </source>
</evidence>
<accession>A0A096M0C7</accession>
<feature type="domain" description="Ig-like" evidence="2">
    <location>
        <begin position="263"/>
        <end position="320"/>
    </location>
</feature>
<dbReference type="PROSITE" id="PS50835">
    <property type="entry name" value="IG_LIKE"/>
    <property type="match status" value="4"/>
</dbReference>
<dbReference type="InterPro" id="IPR047012">
    <property type="entry name" value="ICAM_VCAM"/>
</dbReference>
<protein>
    <recommendedName>
        <fullName evidence="2">Ig-like domain-containing protein</fullName>
    </recommendedName>
</protein>
<name>A0A096M0C7_POEFO</name>
<dbReference type="Pfam" id="PF13927">
    <property type="entry name" value="Ig_3"/>
    <property type="match status" value="2"/>
</dbReference>
<feature type="transmembrane region" description="Helical" evidence="1">
    <location>
        <begin position="787"/>
        <end position="813"/>
    </location>
</feature>
<keyword evidence="1" id="KW-0812">Transmembrane</keyword>
<dbReference type="EMBL" id="AYCK01003591">
    <property type="status" value="NOT_ANNOTATED_CDS"/>
    <property type="molecule type" value="Genomic_DNA"/>
</dbReference>
<organism evidence="3 4">
    <name type="scientific">Poecilia formosa</name>
    <name type="common">Amazon molly</name>
    <name type="synonym">Limia formosa</name>
    <dbReference type="NCBI Taxonomy" id="48698"/>
    <lineage>
        <taxon>Eukaryota</taxon>
        <taxon>Metazoa</taxon>
        <taxon>Chordata</taxon>
        <taxon>Craniata</taxon>
        <taxon>Vertebrata</taxon>
        <taxon>Euteleostomi</taxon>
        <taxon>Actinopterygii</taxon>
        <taxon>Neopterygii</taxon>
        <taxon>Teleostei</taxon>
        <taxon>Neoteleostei</taxon>
        <taxon>Acanthomorphata</taxon>
        <taxon>Ovalentaria</taxon>
        <taxon>Atherinomorphae</taxon>
        <taxon>Cyprinodontiformes</taxon>
        <taxon>Poeciliidae</taxon>
        <taxon>Poeciliinae</taxon>
        <taxon>Poecilia</taxon>
    </lineage>
</organism>
<dbReference type="EMBL" id="AYCK01003590">
    <property type="status" value="NOT_ANNOTATED_CDS"/>
    <property type="molecule type" value="Genomic_DNA"/>
</dbReference>
<dbReference type="SUPFAM" id="SSF48726">
    <property type="entry name" value="Immunoglobulin"/>
    <property type="match status" value="3"/>
</dbReference>
<evidence type="ECO:0000256" key="1">
    <source>
        <dbReference type="SAM" id="Phobius"/>
    </source>
</evidence>
<feature type="domain" description="Ig-like" evidence="2">
    <location>
        <begin position="594"/>
        <end position="675"/>
    </location>
</feature>